<feature type="region of interest" description="Disordered" evidence="1">
    <location>
        <begin position="134"/>
        <end position="155"/>
    </location>
</feature>
<gene>
    <name evidence="2" type="ORF">PR048_014550</name>
</gene>
<reference evidence="2 3" key="1">
    <citation type="submission" date="2023-02" db="EMBL/GenBank/DDBJ databases">
        <title>LHISI_Scaffold_Assembly.</title>
        <authorList>
            <person name="Stuart O.P."/>
            <person name="Cleave R."/>
            <person name="Magrath M.J.L."/>
            <person name="Mikheyev A.S."/>
        </authorList>
    </citation>
    <scope>NUCLEOTIDE SEQUENCE [LARGE SCALE GENOMIC DNA]</scope>
    <source>
        <strain evidence="2">Daus_M_001</strain>
        <tissue evidence="2">Leg muscle</tissue>
    </source>
</reference>
<feature type="compositionally biased region" description="Basic and acidic residues" evidence="1">
    <location>
        <begin position="589"/>
        <end position="603"/>
    </location>
</feature>
<evidence type="ECO:0000313" key="2">
    <source>
        <dbReference type="EMBL" id="KAJ8882737.1"/>
    </source>
</evidence>
<name>A0ABQ9HEJ2_9NEOP</name>
<evidence type="ECO:0000256" key="1">
    <source>
        <dbReference type="SAM" id="MobiDB-lite"/>
    </source>
</evidence>
<organism evidence="2 3">
    <name type="scientific">Dryococelus australis</name>
    <dbReference type="NCBI Taxonomy" id="614101"/>
    <lineage>
        <taxon>Eukaryota</taxon>
        <taxon>Metazoa</taxon>
        <taxon>Ecdysozoa</taxon>
        <taxon>Arthropoda</taxon>
        <taxon>Hexapoda</taxon>
        <taxon>Insecta</taxon>
        <taxon>Pterygota</taxon>
        <taxon>Neoptera</taxon>
        <taxon>Polyneoptera</taxon>
        <taxon>Phasmatodea</taxon>
        <taxon>Verophasmatodea</taxon>
        <taxon>Anareolatae</taxon>
        <taxon>Phasmatidae</taxon>
        <taxon>Eurycanthinae</taxon>
        <taxon>Dryococelus</taxon>
    </lineage>
</organism>
<comment type="caution">
    <text evidence="2">The sequence shown here is derived from an EMBL/GenBank/DDBJ whole genome shotgun (WGS) entry which is preliminary data.</text>
</comment>
<proteinExistence type="predicted"/>
<dbReference type="EMBL" id="JARBHB010000005">
    <property type="protein sequence ID" value="KAJ8882737.1"/>
    <property type="molecule type" value="Genomic_DNA"/>
</dbReference>
<feature type="compositionally biased region" description="Basic and acidic residues" evidence="1">
    <location>
        <begin position="191"/>
        <end position="204"/>
    </location>
</feature>
<feature type="region of interest" description="Disordered" evidence="1">
    <location>
        <begin position="189"/>
        <end position="208"/>
    </location>
</feature>
<keyword evidence="3" id="KW-1185">Reference proteome</keyword>
<protein>
    <submittedName>
        <fullName evidence="2">Uncharacterized protein</fullName>
    </submittedName>
</protein>
<dbReference type="Proteomes" id="UP001159363">
    <property type="component" value="Chromosome 4"/>
</dbReference>
<evidence type="ECO:0000313" key="3">
    <source>
        <dbReference type="Proteomes" id="UP001159363"/>
    </source>
</evidence>
<sequence>MFGKEHGIIFQRFDSKSVKKPLIAYTIYPSTVNRRWFHRGYLGCSPSALHPRLIAAHFLFGLAGSRLPSRLPSASASSQFNVVVILARRTRVFTSLRSSRSPGSAYNKHYRKQHGQGFEVKTLLEYATAVSTEQRRNERAVEMGNPRENPPTNGIVRRESHMRKSGVTRPGIEPGSQWWEASTLTVQPPSEIRHDYSPGRREEAGDMGTEKMSWTHYPARRGGGCDPPLCLAGRREQQLPPRDARNCLDRDLSPHLEKHTLVAATNLTKLTSHARLPPRRSGVQSQAGPLRNLACGNCAGRCRWPAGFLGDLLFSPPFHSSAAPYSPKSPSSALKIPTLSVVQISSLTLRSSLPILPRAHATRYSKDIVCIRTTGGGATSWAAITLKGPTSLPSLEDGINLMASGAQCAIIGRAKTEADRLRYRKWDLMIKCGDIWNDVTAWHPSDKIEKPVVPVNRCGADSVTSTKPCRHWARDVVTSGLSAEWRAHDDRPMSVAIVATGSRKSERAASLLSMLSRWIRSSYPAQELYPGREAHEVEVVAHPKERDLNQPRKDTSVLNCYVDNISPLYYVSRSEMCCYSCPAGDNRLRQEAKRERPWKDAAPRRAASQRPQQLAQVALMLTNASGSLISHLAVVVCATVQAAITGPVNKHVLKTCARDFAHPTTALSSSATPTHIATARITRKCVVSPFSYHYSPPTLANWVRFPACRTMPLVGGFSRDLPFPPPSHSGAAPYSPQFTHFGSQDHNVTSYLNLFTPLQYF</sequence>
<accession>A0ABQ9HEJ2</accession>
<feature type="region of interest" description="Disordered" evidence="1">
    <location>
        <begin position="589"/>
        <end position="609"/>
    </location>
</feature>